<evidence type="ECO:0000313" key="2">
    <source>
        <dbReference type="Proteomes" id="UP000246132"/>
    </source>
</evidence>
<dbReference type="InterPro" id="IPR016155">
    <property type="entry name" value="Mopterin_synth/thiamin_S_b"/>
</dbReference>
<organism evidence="1 2">
    <name type="scientific">Oceaniradius stylonematis</name>
    <dbReference type="NCBI Taxonomy" id="2184161"/>
    <lineage>
        <taxon>Bacteria</taxon>
        <taxon>Pseudomonadati</taxon>
        <taxon>Pseudomonadota</taxon>
        <taxon>Alphaproteobacteria</taxon>
        <taxon>Hyphomicrobiales</taxon>
        <taxon>Ahrensiaceae</taxon>
        <taxon>Oceaniradius</taxon>
    </lineage>
</organism>
<dbReference type="AlphaFoldDB" id="A0A3A8A8J1"/>
<dbReference type="EMBL" id="QFWV02000007">
    <property type="protein sequence ID" value="RKF06246.1"/>
    <property type="molecule type" value="Genomic_DNA"/>
</dbReference>
<accession>A0A3A8A8J1</accession>
<dbReference type="Pfam" id="PF02597">
    <property type="entry name" value="ThiS"/>
    <property type="match status" value="1"/>
</dbReference>
<reference evidence="1 2" key="1">
    <citation type="journal article" date="2018" name="Int. J. Syst. Bacteriol.">
        <title>Oceaniradius stylonemae gen. nov., sp. nov., isolated from a red alga, Stylonema cornu-cervi.</title>
        <authorList>
            <person name="Jeong S."/>
        </authorList>
    </citation>
    <scope>NUCLEOTIDE SEQUENCE [LARGE SCALE GENOMIC DNA]</scope>
    <source>
        <strain evidence="1 2">StC1</strain>
    </source>
</reference>
<keyword evidence="2" id="KW-1185">Reference proteome</keyword>
<sequence>MSRNVKFIYFAWVRERIGVQEERLDLPDDVRTGAEVITWLKGLGKNYALALDDAQAIRMAVNQEHIHPSDTIGTAREIALFPPMTGG</sequence>
<proteinExistence type="predicted"/>
<dbReference type="RefSeq" id="WP_109765894.1">
    <property type="nucleotide sequence ID" value="NZ_QFWV02000007.1"/>
</dbReference>
<dbReference type="CDD" id="cd00754">
    <property type="entry name" value="Ubl_MoaD"/>
    <property type="match status" value="1"/>
</dbReference>
<name>A0A3A8A8J1_9HYPH</name>
<gene>
    <name evidence="1" type="primary">moaD</name>
    <name evidence="1" type="ORF">DEM25_011420</name>
</gene>
<dbReference type="Gene3D" id="3.10.20.30">
    <property type="match status" value="1"/>
</dbReference>
<dbReference type="NCBIfam" id="TIGR01682">
    <property type="entry name" value="moaD"/>
    <property type="match status" value="1"/>
</dbReference>
<dbReference type="SUPFAM" id="SSF54285">
    <property type="entry name" value="MoaD/ThiS"/>
    <property type="match status" value="1"/>
</dbReference>
<dbReference type="OrthoDB" id="9800712at2"/>
<dbReference type="Proteomes" id="UP000246132">
    <property type="component" value="Unassembled WGS sequence"/>
</dbReference>
<comment type="caution">
    <text evidence="1">The sequence shown here is derived from an EMBL/GenBank/DDBJ whole genome shotgun (WGS) entry which is preliminary data.</text>
</comment>
<evidence type="ECO:0000313" key="1">
    <source>
        <dbReference type="EMBL" id="RKF06246.1"/>
    </source>
</evidence>
<dbReference type="InterPro" id="IPR012675">
    <property type="entry name" value="Beta-grasp_dom_sf"/>
</dbReference>
<protein>
    <submittedName>
        <fullName evidence="1">Molybdopterin converting factor subunit 1</fullName>
    </submittedName>
</protein>
<dbReference type="InterPro" id="IPR003749">
    <property type="entry name" value="ThiS/MoaD-like"/>
</dbReference>